<evidence type="ECO:0000259" key="1">
    <source>
        <dbReference type="Pfam" id="PF04149"/>
    </source>
</evidence>
<evidence type="ECO:0000313" key="3">
    <source>
        <dbReference type="Proteomes" id="UP000516052"/>
    </source>
</evidence>
<dbReference type="EMBL" id="CP060828">
    <property type="protein sequence ID" value="QNP76159.1"/>
    <property type="molecule type" value="Genomic_DNA"/>
</dbReference>
<protein>
    <submittedName>
        <fullName evidence="2">DUF397 domain-containing protein</fullName>
    </submittedName>
</protein>
<accession>A0A7H0ITP3</accession>
<proteinExistence type="predicted"/>
<dbReference type="Pfam" id="PF04149">
    <property type="entry name" value="DUF397"/>
    <property type="match status" value="1"/>
</dbReference>
<dbReference type="Proteomes" id="UP000516052">
    <property type="component" value="Chromosome"/>
</dbReference>
<dbReference type="InterPro" id="IPR007278">
    <property type="entry name" value="DUF397"/>
</dbReference>
<keyword evidence="3" id="KW-1185">Reference proteome</keyword>
<evidence type="ECO:0000313" key="2">
    <source>
        <dbReference type="EMBL" id="QNP76159.1"/>
    </source>
</evidence>
<dbReference type="KEGG" id="sroi:IAG44_39710"/>
<dbReference type="AlphaFoldDB" id="A0A7H0ITP3"/>
<gene>
    <name evidence="2" type="ORF">IAG44_39710</name>
</gene>
<feature type="domain" description="DUF397" evidence="1">
    <location>
        <begin position="1"/>
        <end position="26"/>
    </location>
</feature>
<name>A0A7H0ITP3_9ACTN</name>
<sequence length="33" mass="3632">MRDSKSPERATLAVPHSSWMAFVKAAGSGRFPR</sequence>
<organism evidence="2 3">
    <name type="scientific">Streptomyces roseirectus</name>
    <dbReference type="NCBI Taxonomy" id="2768066"/>
    <lineage>
        <taxon>Bacteria</taxon>
        <taxon>Bacillati</taxon>
        <taxon>Actinomycetota</taxon>
        <taxon>Actinomycetes</taxon>
        <taxon>Kitasatosporales</taxon>
        <taxon>Streptomycetaceae</taxon>
        <taxon>Streptomyces</taxon>
    </lineage>
</organism>
<reference evidence="2 3" key="1">
    <citation type="submission" date="2020-08" db="EMBL/GenBank/DDBJ databases">
        <title>A novel species.</title>
        <authorList>
            <person name="Gao J."/>
        </authorList>
    </citation>
    <scope>NUCLEOTIDE SEQUENCE [LARGE SCALE GENOMIC DNA]</scope>
    <source>
        <strain evidence="2 3">CRXT-G-22</strain>
    </source>
</reference>